<evidence type="ECO:0000256" key="1">
    <source>
        <dbReference type="SAM" id="MobiDB-lite"/>
    </source>
</evidence>
<feature type="region of interest" description="Disordered" evidence="1">
    <location>
        <begin position="176"/>
        <end position="199"/>
    </location>
</feature>
<dbReference type="InterPro" id="IPR059179">
    <property type="entry name" value="MLKL-like_MCAfunc"/>
</dbReference>
<keyword evidence="2" id="KW-0472">Membrane</keyword>
<dbReference type="InterPro" id="IPR016024">
    <property type="entry name" value="ARM-type_fold"/>
</dbReference>
<dbReference type="InterPro" id="IPR011990">
    <property type="entry name" value="TPR-like_helical_dom_sf"/>
</dbReference>
<dbReference type="AlphaFoldDB" id="A0AAD6ZL36"/>
<dbReference type="SUPFAM" id="SSF48371">
    <property type="entry name" value="ARM repeat"/>
    <property type="match status" value="1"/>
</dbReference>
<dbReference type="EMBL" id="JARIHO010000041">
    <property type="protein sequence ID" value="KAJ7327616.1"/>
    <property type="molecule type" value="Genomic_DNA"/>
</dbReference>
<keyword evidence="2" id="KW-0812">Transmembrane</keyword>
<feature type="transmembrane region" description="Helical" evidence="2">
    <location>
        <begin position="864"/>
        <end position="883"/>
    </location>
</feature>
<dbReference type="CDD" id="cd21037">
    <property type="entry name" value="MLKL_NTD"/>
    <property type="match status" value="1"/>
</dbReference>
<feature type="transmembrane region" description="Helical" evidence="2">
    <location>
        <begin position="895"/>
        <end position="915"/>
    </location>
</feature>
<name>A0AAD6ZL36_9AGAR</name>
<dbReference type="InterPro" id="IPR049945">
    <property type="entry name" value="AAA_22"/>
</dbReference>
<reference evidence="4" key="1">
    <citation type="submission" date="2023-03" db="EMBL/GenBank/DDBJ databases">
        <title>Massive genome expansion in bonnet fungi (Mycena s.s.) driven by repeated elements and novel gene families across ecological guilds.</title>
        <authorList>
            <consortium name="Lawrence Berkeley National Laboratory"/>
            <person name="Harder C.B."/>
            <person name="Miyauchi S."/>
            <person name="Viragh M."/>
            <person name="Kuo A."/>
            <person name="Thoen E."/>
            <person name="Andreopoulos B."/>
            <person name="Lu D."/>
            <person name="Skrede I."/>
            <person name="Drula E."/>
            <person name="Henrissat B."/>
            <person name="Morin E."/>
            <person name="Kohler A."/>
            <person name="Barry K."/>
            <person name="LaButti K."/>
            <person name="Morin E."/>
            <person name="Salamov A."/>
            <person name="Lipzen A."/>
            <person name="Mereny Z."/>
            <person name="Hegedus B."/>
            <person name="Baldrian P."/>
            <person name="Stursova M."/>
            <person name="Weitz H."/>
            <person name="Taylor A."/>
            <person name="Grigoriev I.V."/>
            <person name="Nagy L.G."/>
            <person name="Martin F."/>
            <person name="Kauserud H."/>
        </authorList>
    </citation>
    <scope>NUCLEOTIDE SEQUENCE</scope>
    <source>
        <strain evidence="4">CBHHK002</strain>
    </source>
</reference>
<feature type="domain" description="ORC1/DEAH AAA+ ATPase" evidence="3">
    <location>
        <begin position="243"/>
        <end position="356"/>
    </location>
</feature>
<dbReference type="Gene3D" id="1.25.40.10">
    <property type="entry name" value="Tetratricopeptide repeat domain"/>
    <property type="match status" value="1"/>
</dbReference>
<dbReference type="Gene3D" id="3.40.50.300">
    <property type="entry name" value="P-loop containing nucleotide triphosphate hydrolases"/>
    <property type="match status" value="1"/>
</dbReference>
<feature type="transmembrane region" description="Helical" evidence="2">
    <location>
        <begin position="821"/>
        <end position="843"/>
    </location>
</feature>
<dbReference type="InterPro" id="IPR027417">
    <property type="entry name" value="P-loop_NTPase"/>
</dbReference>
<evidence type="ECO:0000259" key="3">
    <source>
        <dbReference type="Pfam" id="PF13401"/>
    </source>
</evidence>
<dbReference type="InterPro" id="IPR036537">
    <property type="entry name" value="Adaptor_Cbl_N_dom_sf"/>
</dbReference>
<sequence length="957" mass="106016">MTLTIRRTTNKDRVLSYGTVTATLLKDIGNASNQPYLQAIASVSLLIPETVQRVKNNKDACMQMNERAYELVCAVINICGDAEAELAPAMVRSIIQFAETLEKILVFVRNKVKGGFLRRIFRSMEDADLIKECNTGLKHALDVFGVQSGIIAAMTIAEMQKDAKLRHEELIGILNKKRSNKHPSTSGSDGLGSSDGRRYSKTDLSRSISTVSMLPAPPKIFYGRDEDIRLLTNLTTIWKPARIAICGAEGLGKTAVALAASHSPEISQMFGVHRYFVECDGARDVKQFIEAIAIHLRLEGTTKKGVIRHLTALAMEETPVLLVLDGLDRAWKPHENRSDVEDFLSVLADLQHLTLIVTIRGGERPRQVKWTRPFFPTLQPLSPAAARATFLDISDADPDDPALQELLELTENNPGTIAHMAILASFEGSASLVARWQQEGSLGHHSNLRYLGDALLRRAERLGDLDDIHQTVTILRQAMDLFPVPHPDGAWILKDLAASLLCRYEHNGDWCDILEARSVLKEVLQRLPTDHPARPSTLKVLGDVLLRRFEYLGDLDDIQEALHILSEAVNLSPGINPNNNLGYCLVCRFQKLGDLRDIQDALITFKSTAGRSDDSFLHNALRAVIPSISHFVREEHDITARSAAVRVLVELATYPSLRDALWTAIPDLLFVLECDNDSDLKYETAVALECFMEYPSLQHLLVDNIPLIHAQLGCNGEDTQWAGETKPHRVTGFPTGSPTTISTQESGIRYRGLPSKEKDSYHPSVSVLSLPTAHSTIPEVLRNYLRDVPFCLPCSRGSPQPNPIGGHANWGEWLTFLASGWWLTTIWKYIGAAYLFVIAPPFVHDKTAVWDLERLGRRLGAFQTWVWAANAALFAASVALLALTGVSGSPVAQTFVILCGISGLFGFVYTVFLAFRIGDWNTQCSSRFIDCANSTQGAHSFWNPAIMLSLPLTWMGW</sequence>
<keyword evidence="2" id="KW-1133">Transmembrane helix</keyword>
<evidence type="ECO:0000313" key="5">
    <source>
        <dbReference type="Proteomes" id="UP001218218"/>
    </source>
</evidence>
<dbReference type="Gene3D" id="1.20.930.20">
    <property type="entry name" value="Adaptor protein Cbl, N-terminal domain"/>
    <property type="match status" value="1"/>
</dbReference>
<dbReference type="GO" id="GO:0016887">
    <property type="term" value="F:ATP hydrolysis activity"/>
    <property type="evidence" value="ECO:0007669"/>
    <property type="project" value="InterPro"/>
</dbReference>
<protein>
    <recommendedName>
        <fullName evidence="3">ORC1/DEAH AAA+ ATPase domain-containing protein</fullName>
    </recommendedName>
</protein>
<proteinExistence type="predicted"/>
<dbReference type="SUPFAM" id="SSF52540">
    <property type="entry name" value="P-loop containing nucleoside triphosphate hydrolases"/>
    <property type="match status" value="1"/>
</dbReference>
<evidence type="ECO:0000256" key="2">
    <source>
        <dbReference type="SAM" id="Phobius"/>
    </source>
</evidence>
<feature type="non-terminal residue" evidence="4">
    <location>
        <position position="957"/>
    </location>
</feature>
<comment type="caution">
    <text evidence="4">The sequence shown here is derived from an EMBL/GenBank/DDBJ whole genome shotgun (WGS) entry which is preliminary data.</text>
</comment>
<keyword evidence="5" id="KW-1185">Reference proteome</keyword>
<dbReference type="Pfam" id="PF13401">
    <property type="entry name" value="AAA_22"/>
    <property type="match status" value="1"/>
</dbReference>
<accession>A0AAD6ZL36</accession>
<dbReference type="Proteomes" id="UP001218218">
    <property type="component" value="Unassembled WGS sequence"/>
</dbReference>
<organism evidence="4 5">
    <name type="scientific">Mycena albidolilacea</name>
    <dbReference type="NCBI Taxonomy" id="1033008"/>
    <lineage>
        <taxon>Eukaryota</taxon>
        <taxon>Fungi</taxon>
        <taxon>Dikarya</taxon>
        <taxon>Basidiomycota</taxon>
        <taxon>Agaricomycotina</taxon>
        <taxon>Agaricomycetes</taxon>
        <taxon>Agaricomycetidae</taxon>
        <taxon>Agaricales</taxon>
        <taxon>Marasmiineae</taxon>
        <taxon>Mycenaceae</taxon>
        <taxon>Mycena</taxon>
    </lineage>
</organism>
<gene>
    <name evidence="4" type="ORF">DFH08DRAFT_1084756</name>
</gene>
<dbReference type="GO" id="GO:0007166">
    <property type="term" value="P:cell surface receptor signaling pathway"/>
    <property type="evidence" value="ECO:0007669"/>
    <property type="project" value="InterPro"/>
</dbReference>
<evidence type="ECO:0000313" key="4">
    <source>
        <dbReference type="EMBL" id="KAJ7327616.1"/>
    </source>
</evidence>